<dbReference type="EMBL" id="MH460878">
    <property type="protein sequence ID" value="AXH01466.1"/>
    <property type="molecule type" value="Genomic_DNA"/>
</dbReference>
<name>A0A345INP4_SERMA</name>
<dbReference type="Pfam" id="PF12852">
    <property type="entry name" value="Cupin_6"/>
    <property type="match status" value="1"/>
</dbReference>
<evidence type="ECO:0000256" key="2">
    <source>
        <dbReference type="ARBA" id="ARBA00023125"/>
    </source>
</evidence>
<dbReference type="GO" id="GO:0043565">
    <property type="term" value="F:sequence-specific DNA binding"/>
    <property type="evidence" value="ECO:0007669"/>
    <property type="project" value="InterPro"/>
</dbReference>
<dbReference type="InterPro" id="IPR050204">
    <property type="entry name" value="AraC_XylS_family_regulators"/>
</dbReference>
<keyword evidence="3" id="KW-0804">Transcription</keyword>
<dbReference type="Gene3D" id="1.10.10.60">
    <property type="entry name" value="Homeodomain-like"/>
    <property type="match status" value="2"/>
</dbReference>
<evidence type="ECO:0000256" key="1">
    <source>
        <dbReference type="ARBA" id="ARBA00023015"/>
    </source>
</evidence>
<dbReference type="InterPro" id="IPR009057">
    <property type="entry name" value="Homeodomain-like_sf"/>
</dbReference>
<reference evidence="5" key="1">
    <citation type="submission" date="2018-06" db="EMBL/GenBank/DDBJ databases">
        <title>SME-4 producing Serratia marcescens from Argentina and comparison with genomes of other SME-producers.</title>
        <authorList>
            <person name="Dabos L."/>
            <person name="Patino Navarrete R."/>
            <person name="Naas T."/>
        </authorList>
    </citation>
    <scope>NUCLEOTIDE SEQUENCE</scope>
    <source>
        <strain evidence="5">163</strain>
    </source>
</reference>
<protein>
    <submittedName>
        <fullName evidence="5">Transcriptional regulator, AraC family</fullName>
    </submittedName>
</protein>
<keyword evidence="2" id="KW-0238">DNA-binding</keyword>
<evidence type="ECO:0000313" key="5">
    <source>
        <dbReference type="EMBL" id="AXH01466.1"/>
    </source>
</evidence>
<accession>A0A345INP4</accession>
<dbReference type="GO" id="GO:0003700">
    <property type="term" value="F:DNA-binding transcription factor activity"/>
    <property type="evidence" value="ECO:0007669"/>
    <property type="project" value="InterPro"/>
</dbReference>
<dbReference type="RefSeq" id="WP_099782405.1">
    <property type="nucleotide sequence ID" value="NZ_CAMIQF010000001.1"/>
</dbReference>
<proteinExistence type="predicted"/>
<dbReference type="AlphaFoldDB" id="A0A345INP4"/>
<dbReference type="SUPFAM" id="SSF46689">
    <property type="entry name" value="Homeodomain-like"/>
    <property type="match status" value="2"/>
</dbReference>
<dbReference type="Pfam" id="PF12833">
    <property type="entry name" value="HTH_18"/>
    <property type="match status" value="1"/>
</dbReference>
<feature type="domain" description="HTH araC/xylS-type" evidence="4">
    <location>
        <begin position="226"/>
        <end position="324"/>
    </location>
</feature>
<dbReference type="PANTHER" id="PTHR46796:SF7">
    <property type="entry name" value="ARAC FAMILY TRANSCRIPTIONAL REGULATOR"/>
    <property type="match status" value="1"/>
</dbReference>
<dbReference type="PRINTS" id="PR00032">
    <property type="entry name" value="HTHARAC"/>
</dbReference>
<dbReference type="InterPro" id="IPR020449">
    <property type="entry name" value="Tscrpt_reg_AraC-type_HTH"/>
</dbReference>
<dbReference type="InterPro" id="IPR032783">
    <property type="entry name" value="AraC_lig"/>
</dbReference>
<dbReference type="PANTHER" id="PTHR46796">
    <property type="entry name" value="HTH-TYPE TRANSCRIPTIONAL ACTIVATOR RHAS-RELATED"/>
    <property type="match status" value="1"/>
</dbReference>
<dbReference type="SMART" id="SM00342">
    <property type="entry name" value="HTH_ARAC"/>
    <property type="match status" value="1"/>
</dbReference>
<evidence type="ECO:0000256" key="3">
    <source>
        <dbReference type="ARBA" id="ARBA00023163"/>
    </source>
</evidence>
<dbReference type="InterPro" id="IPR018060">
    <property type="entry name" value="HTH_AraC"/>
</dbReference>
<keyword evidence="1" id="KW-0805">Transcription regulation</keyword>
<dbReference type="PROSITE" id="PS01124">
    <property type="entry name" value="HTH_ARAC_FAMILY_2"/>
    <property type="match status" value="1"/>
</dbReference>
<sequence length="327" mass="36353">MTQKPEFFAETPPYKENEAEPFAFKRDAFSEVLELIRVRGNTVFTCAASAPFGWRFPAGKHRLHIIRSGSVAIEVEGDSRIYPASQGDLVMLIHGHAHTIADQPGRPAHDLAALAHSHYHRESLTLGHGETTWLCGDFGFDGMLSQRLLSVLPPVLILKGLRERPFEWLELSCHFILDEALNPRAGAAAMISRLLDVIFVQLLRTWATEGEAGHGWLSGAIDSRISPAMSAIHAEPGRAWNVPELAALANLSRSAFAERFQRIVGQAPLSYLTSWRLDRAAELLRYSRASVAQIANRVGYTSEAAFSRAFRGRYELSPMQWRKLAAV</sequence>
<organism evidence="5">
    <name type="scientific">Serratia marcescens</name>
    <dbReference type="NCBI Taxonomy" id="615"/>
    <lineage>
        <taxon>Bacteria</taxon>
        <taxon>Pseudomonadati</taxon>
        <taxon>Pseudomonadota</taxon>
        <taxon>Gammaproteobacteria</taxon>
        <taxon>Enterobacterales</taxon>
        <taxon>Yersiniaceae</taxon>
        <taxon>Serratia</taxon>
    </lineage>
</organism>
<evidence type="ECO:0000259" key="4">
    <source>
        <dbReference type="PROSITE" id="PS01124"/>
    </source>
</evidence>